<dbReference type="KEGG" id="pre:PCA10_43910"/>
<evidence type="ECO:0000313" key="10">
    <source>
        <dbReference type="Proteomes" id="UP000015503"/>
    </source>
</evidence>
<dbReference type="GO" id="GO:0003697">
    <property type="term" value="F:single-stranded DNA binding"/>
    <property type="evidence" value="ECO:0007669"/>
    <property type="project" value="InterPro"/>
</dbReference>
<dbReference type="InterPro" id="IPR003738">
    <property type="entry name" value="SRAP"/>
</dbReference>
<comment type="similarity">
    <text evidence="1 8">Belongs to the SOS response-associated peptidase family.</text>
</comment>
<evidence type="ECO:0000313" key="9">
    <source>
        <dbReference type="EMBL" id="BAN50123.1"/>
    </source>
</evidence>
<dbReference type="AlphaFoldDB" id="S6AV80"/>
<keyword evidence="5" id="KW-0190">Covalent protein-DNA linkage</keyword>
<keyword evidence="3" id="KW-0227">DNA damage</keyword>
<dbReference type="PANTHER" id="PTHR13604:SF0">
    <property type="entry name" value="ABASIC SITE PROCESSING PROTEIN HMCES"/>
    <property type="match status" value="1"/>
</dbReference>
<dbReference type="STRING" id="1245471.PCA10_43910"/>
<reference evidence="9 10" key="1">
    <citation type="journal article" date="2013" name="Genome Announc.">
        <title>Complete Genome Sequence of the Carbazole Degrader Pseudomonas resinovorans Strain CA10 (NBRC 106553).</title>
        <authorList>
            <person name="Shintani M."/>
            <person name="Hosoyama A."/>
            <person name="Ohji S."/>
            <person name="Tsuchikane K."/>
            <person name="Takarada H."/>
            <person name="Yamazoe A."/>
            <person name="Fujita N."/>
            <person name="Nojiri H."/>
        </authorList>
    </citation>
    <scope>NUCLEOTIDE SEQUENCE [LARGE SCALE GENOMIC DNA]</scope>
    <source>
        <strain evidence="9 10">NBRC 106553</strain>
    </source>
</reference>
<dbReference type="HOGENOM" id="CLU_035990_6_2_6"/>
<dbReference type="EC" id="3.4.-.-" evidence="8"/>
<evidence type="ECO:0000256" key="5">
    <source>
        <dbReference type="ARBA" id="ARBA00023124"/>
    </source>
</evidence>
<dbReference type="GO" id="GO:0106300">
    <property type="term" value="P:protein-DNA covalent cross-linking repair"/>
    <property type="evidence" value="ECO:0007669"/>
    <property type="project" value="InterPro"/>
</dbReference>
<dbReference type="PANTHER" id="PTHR13604">
    <property type="entry name" value="DC12-RELATED"/>
    <property type="match status" value="1"/>
</dbReference>
<sequence>MCGRYVSPSDRAIEDYWHIGARDSGRWLQNFNVAPTTTVPVLRLDDQGELELIPARWGLIPSWWKEAKPPTMSFFARSEEAAGKPLWRQSLRSFRCLMPANGWYEWNPQQQARNAKGRPVHQPYYLHCPDDPVLAMTAMWANWTSPDGRSITSCALLTREAAPGIRAIHQRMPVILPPEQFECWLEPRTTAEQLQQAIAQARDDFTGYAVSTRVNDVHNNDVGLIEAVELEEQ</sequence>
<dbReference type="Proteomes" id="UP000015503">
    <property type="component" value="Chromosome"/>
</dbReference>
<gene>
    <name evidence="9" type="ORF">PCA10_43910</name>
</gene>
<dbReference type="OrthoDB" id="6192129at2"/>
<dbReference type="GO" id="GO:0008233">
    <property type="term" value="F:peptidase activity"/>
    <property type="evidence" value="ECO:0007669"/>
    <property type="project" value="UniProtKB-KW"/>
</dbReference>
<dbReference type="GO" id="GO:0006508">
    <property type="term" value="P:proteolysis"/>
    <property type="evidence" value="ECO:0007669"/>
    <property type="project" value="UniProtKB-KW"/>
</dbReference>
<protein>
    <recommendedName>
        <fullName evidence="8">Abasic site processing protein</fullName>
        <ecNumber evidence="8">3.4.-.-</ecNumber>
    </recommendedName>
</protein>
<evidence type="ECO:0000256" key="1">
    <source>
        <dbReference type="ARBA" id="ARBA00008136"/>
    </source>
</evidence>
<dbReference type="PATRIC" id="fig|1245471.3.peg.4443"/>
<evidence type="ECO:0000256" key="6">
    <source>
        <dbReference type="ARBA" id="ARBA00023125"/>
    </source>
</evidence>
<dbReference type="eggNOG" id="COG2135">
    <property type="taxonomic scope" value="Bacteria"/>
</dbReference>
<dbReference type="EMBL" id="AP013068">
    <property type="protein sequence ID" value="BAN50123.1"/>
    <property type="molecule type" value="Genomic_DNA"/>
</dbReference>
<dbReference type="Pfam" id="PF02586">
    <property type="entry name" value="SRAP"/>
    <property type="match status" value="1"/>
</dbReference>
<name>S6AV80_METRE</name>
<keyword evidence="10" id="KW-1185">Reference proteome</keyword>
<keyword evidence="4 8" id="KW-0378">Hydrolase</keyword>
<organism evidence="9 10">
    <name type="scientific">Metapseudomonas resinovorans NBRC 106553</name>
    <dbReference type="NCBI Taxonomy" id="1245471"/>
    <lineage>
        <taxon>Bacteria</taxon>
        <taxon>Pseudomonadati</taxon>
        <taxon>Pseudomonadota</taxon>
        <taxon>Gammaproteobacteria</taxon>
        <taxon>Pseudomonadales</taxon>
        <taxon>Pseudomonadaceae</taxon>
        <taxon>Metapseudomonas</taxon>
    </lineage>
</organism>
<accession>S6AV80</accession>
<keyword evidence="2 8" id="KW-0645">Protease</keyword>
<evidence type="ECO:0000256" key="2">
    <source>
        <dbReference type="ARBA" id="ARBA00022670"/>
    </source>
</evidence>
<dbReference type="Gene3D" id="3.90.1680.10">
    <property type="entry name" value="SOS response associated peptidase-like"/>
    <property type="match status" value="1"/>
</dbReference>
<evidence type="ECO:0000256" key="8">
    <source>
        <dbReference type="RuleBase" id="RU364100"/>
    </source>
</evidence>
<dbReference type="SUPFAM" id="SSF143081">
    <property type="entry name" value="BB1717-like"/>
    <property type="match status" value="1"/>
</dbReference>
<evidence type="ECO:0000256" key="4">
    <source>
        <dbReference type="ARBA" id="ARBA00022801"/>
    </source>
</evidence>
<keyword evidence="7" id="KW-0456">Lyase</keyword>
<proteinExistence type="inferred from homology"/>
<keyword evidence="6" id="KW-0238">DNA-binding</keyword>
<dbReference type="InterPro" id="IPR036590">
    <property type="entry name" value="SRAP-like"/>
</dbReference>
<dbReference type="RefSeq" id="WP_016494255.1">
    <property type="nucleotide sequence ID" value="NC_021499.1"/>
</dbReference>
<evidence type="ECO:0000256" key="7">
    <source>
        <dbReference type="ARBA" id="ARBA00023239"/>
    </source>
</evidence>
<evidence type="ECO:0000256" key="3">
    <source>
        <dbReference type="ARBA" id="ARBA00022763"/>
    </source>
</evidence>
<dbReference type="GO" id="GO:0016829">
    <property type="term" value="F:lyase activity"/>
    <property type="evidence" value="ECO:0007669"/>
    <property type="project" value="UniProtKB-KW"/>
</dbReference>